<gene>
    <name evidence="3" type="ORF">BV97_02348</name>
</gene>
<dbReference type="NCBIfam" id="TIGR03865">
    <property type="entry name" value="PQQ_CXXCW"/>
    <property type="match status" value="1"/>
</dbReference>
<name>A0A031JV82_9SPHN</name>
<dbReference type="eggNOG" id="COG0607">
    <property type="taxonomic scope" value="Bacteria"/>
</dbReference>
<accession>A0A031JV82</accession>
<dbReference type="SUPFAM" id="SSF52821">
    <property type="entry name" value="Rhodanese/Cell cycle control phosphatase"/>
    <property type="match status" value="1"/>
</dbReference>
<dbReference type="RefSeq" id="WP_008831063.1">
    <property type="nucleotide sequence ID" value="NZ_JFYZ01000011.1"/>
</dbReference>
<comment type="caution">
    <text evidence="3">The sequence shown here is derived from an EMBL/GenBank/DDBJ whole genome shotgun (WGS) entry which is preliminary data.</text>
</comment>
<feature type="domain" description="Rhodanese" evidence="2">
    <location>
        <begin position="114"/>
        <end position="175"/>
    </location>
</feature>
<feature type="signal peptide" evidence="1">
    <location>
        <begin position="1"/>
        <end position="24"/>
    </location>
</feature>
<dbReference type="InterPro" id="IPR022376">
    <property type="entry name" value="PQQ_CXXCW"/>
</dbReference>
<dbReference type="PROSITE" id="PS50206">
    <property type="entry name" value="RHODANESE_3"/>
    <property type="match status" value="1"/>
</dbReference>
<feature type="chain" id="PRO_5001552156" evidence="1">
    <location>
        <begin position="25"/>
        <end position="184"/>
    </location>
</feature>
<reference evidence="3 4" key="1">
    <citation type="submission" date="2014-03" db="EMBL/GenBank/DDBJ databases">
        <title>Whole genome sequence of Novosphingobium resinovorum KF1.</title>
        <authorList>
            <person name="Gan H.M."/>
            <person name="Gan H.Y."/>
            <person name="Chew T.H."/>
            <person name="Savka M.A."/>
        </authorList>
    </citation>
    <scope>NUCLEOTIDE SEQUENCE [LARGE SCALE GENOMIC DNA]</scope>
    <source>
        <strain evidence="3 4">KF1</strain>
    </source>
</reference>
<evidence type="ECO:0000259" key="2">
    <source>
        <dbReference type="PROSITE" id="PS50206"/>
    </source>
</evidence>
<dbReference type="STRING" id="158500.BES08_16060"/>
<dbReference type="InterPro" id="IPR001763">
    <property type="entry name" value="Rhodanese-like_dom"/>
</dbReference>
<dbReference type="CDD" id="cd00158">
    <property type="entry name" value="RHOD"/>
    <property type="match status" value="1"/>
</dbReference>
<dbReference type="AlphaFoldDB" id="A0A031JV82"/>
<protein>
    <submittedName>
        <fullName evidence="3">Rhodanese-like protein</fullName>
    </submittedName>
</protein>
<dbReference type="EMBL" id="JFYZ01000011">
    <property type="protein sequence ID" value="EZP81691.1"/>
    <property type="molecule type" value="Genomic_DNA"/>
</dbReference>
<evidence type="ECO:0000256" key="1">
    <source>
        <dbReference type="SAM" id="SignalP"/>
    </source>
</evidence>
<organism evidence="3 4">
    <name type="scientific">Novosphingobium resinovorum</name>
    <dbReference type="NCBI Taxonomy" id="158500"/>
    <lineage>
        <taxon>Bacteria</taxon>
        <taxon>Pseudomonadati</taxon>
        <taxon>Pseudomonadota</taxon>
        <taxon>Alphaproteobacteria</taxon>
        <taxon>Sphingomonadales</taxon>
        <taxon>Sphingomonadaceae</taxon>
        <taxon>Novosphingobium</taxon>
    </lineage>
</organism>
<dbReference type="InterPro" id="IPR036873">
    <property type="entry name" value="Rhodanese-like_dom_sf"/>
</dbReference>
<sequence length="184" mass="20243">MKRIGRRLAIGLILAAVCVPVARAADDFDVDGYRTARYRAPVDRLPAPARRIALEDALGLDEALFIDVLPVESGHRDPATGQWRLSQPHETVPGALWHPETGRSPVDPVLWRGLEQAVAEARRGSPRLPVVLFCRTDCWMGWNAARRLAKGGVRHVYWLAEGIEGWHAAGRALVRAEPVVVAPS</sequence>
<dbReference type="Proteomes" id="UP000024329">
    <property type="component" value="Unassembled WGS sequence"/>
</dbReference>
<dbReference type="Pfam" id="PF00581">
    <property type="entry name" value="Rhodanese"/>
    <property type="match status" value="1"/>
</dbReference>
<evidence type="ECO:0000313" key="3">
    <source>
        <dbReference type="EMBL" id="EZP81691.1"/>
    </source>
</evidence>
<keyword evidence="1" id="KW-0732">Signal</keyword>
<dbReference type="PATRIC" id="fig|158500.4.peg.2392"/>
<dbReference type="Gene3D" id="3.40.250.10">
    <property type="entry name" value="Rhodanese-like domain"/>
    <property type="match status" value="1"/>
</dbReference>
<proteinExistence type="predicted"/>
<evidence type="ECO:0000313" key="4">
    <source>
        <dbReference type="Proteomes" id="UP000024329"/>
    </source>
</evidence>